<feature type="transmembrane region" description="Helical" evidence="1">
    <location>
        <begin position="43"/>
        <end position="62"/>
    </location>
</feature>
<dbReference type="Proteomes" id="UP000001075">
    <property type="component" value="Unassembled WGS sequence"/>
</dbReference>
<keyword evidence="1" id="KW-1133">Transmembrane helix</keyword>
<evidence type="ECO:0000313" key="3">
    <source>
        <dbReference type="Proteomes" id="UP000001075"/>
    </source>
</evidence>
<evidence type="ECO:0000313" key="2">
    <source>
        <dbReference type="EMBL" id="EGW13548.1"/>
    </source>
</evidence>
<dbReference type="InParanoid" id="G3HU63"/>
<proteinExistence type="predicted"/>
<organism evidence="2 3">
    <name type="scientific">Cricetulus griseus</name>
    <name type="common">Chinese hamster</name>
    <name type="synonym">Cricetulus barabensis griseus</name>
    <dbReference type="NCBI Taxonomy" id="10029"/>
    <lineage>
        <taxon>Eukaryota</taxon>
        <taxon>Metazoa</taxon>
        <taxon>Chordata</taxon>
        <taxon>Craniata</taxon>
        <taxon>Vertebrata</taxon>
        <taxon>Euteleostomi</taxon>
        <taxon>Mammalia</taxon>
        <taxon>Eutheria</taxon>
        <taxon>Euarchontoglires</taxon>
        <taxon>Glires</taxon>
        <taxon>Rodentia</taxon>
        <taxon>Myomorpha</taxon>
        <taxon>Muroidea</taxon>
        <taxon>Cricetidae</taxon>
        <taxon>Cricetinae</taxon>
        <taxon>Cricetulus</taxon>
    </lineage>
</organism>
<evidence type="ECO:0000256" key="1">
    <source>
        <dbReference type="SAM" id="Phobius"/>
    </source>
</evidence>
<reference evidence="3" key="1">
    <citation type="journal article" date="2011" name="Nat. Biotechnol.">
        <title>The genomic sequence of the Chinese hamster ovary (CHO)-K1 cell line.</title>
        <authorList>
            <person name="Xu X."/>
            <person name="Nagarajan H."/>
            <person name="Lewis N.E."/>
            <person name="Pan S."/>
            <person name="Cai Z."/>
            <person name="Liu X."/>
            <person name="Chen W."/>
            <person name="Xie M."/>
            <person name="Wang W."/>
            <person name="Hammond S."/>
            <person name="Andersen M.R."/>
            <person name="Neff N."/>
            <person name="Passarelli B."/>
            <person name="Koh W."/>
            <person name="Fan H.C."/>
            <person name="Wang J."/>
            <person name="Gui Y."/>
            <person name="Lee K.H."/>
            <person name="Betenbaugh M.J."/>
            <person name="Quake S.R."/>
            <person name="Famili I."/>
            <person name="Palsson B.O."/>
            <person name="Wang J."/>
        </authorList>
    </citation>
    <scope>NUCLEOTIDE SEQUENCE [LARGE SCALE GENOMIC DNA]</scope>
    <source>
        <strain evidence="3">CHO K1 cell line</strain>
    </source>
</reference>
<dbReference type="AlphaFoldDB" id="G3HU63"/>
<dbReference type="EMBL" id="JH000726">
    <property type="protein sequence ID" value="EGW13548.1"/>
    <property type="molecule type" value="Genomic_DNA"/>
</dbReference>
<protein>
    <submittedName>
        <fullName evidence="2">Uncharacterized protein</fullName>
    </submittedName>
</protein>
<gene>
    <name evidence="2" type="ORF">I79_014469</name>
</gene>
<keyword evidence="1" id="KW-0812">Transmembrane</keyword>
<accession>G3HU63</accession>
<keyword evidence="1" id="KW-0472">Membrane</keyword>
<name>G3HU63_CRIGR</name>
<sequence length="66" mass="7436">MMTAAPKFEIIKDLCFQLCAFYFFSHVALGVLPVNKTIVGQEYFLLQCFLHTLLSAAGFIIFKGQT</sequence>